<evidence type="ECO:0000259" key="10">
    <source>
        <dbReference type="PROSITE" id="PS51675"/>
    </source>
</evidence>
<keyword evidence="12" id="KW-1185">Reference proteome</keyword>
<feature type="compositionally biased region" description="Basic and acidic residues" evidence="9">
    <location>
        <begin position="48"/>
        <end position="64"/>
    </location>
</feature>
<accession>A0A0D2ERX0</accession>
<gene>
    <name evidence="11" type="ORF">PV05_09323</name>
</gene>
<dbReference type="CDD" id="cd18089">
    <property type="entry name" value="SPOUT_Trm10-like"/>
    <property type="match status" value="1"/>
</dbReference>
<dbReference type="STRING" id="348802.A0A0D2ERX0"/>
<evidence type="ECO:0000256" key="1">
    <source>
        <dbReference type="ARBA" id="ARBA00012797"/>
    </source>
</evidence>
<feature type="compositionally biased region" description="Basic and acidic residues" evidence="9">
    <location>
        <begin position="142"/>
        <end position="156"/>
    </location>
</feature>
<protein>
    <recommendedName>
        <fullName evidence="2">tRNA (guanine(9)-N1)-methyltransferase</fullName>
        <ecNumber evidence="1">2.1.1.221</ecNumber>
    </recommendedName>
    <alternativeName>
        <fullName evidence="7">tRNA methyltransferase 10</fullName>
    </alternativeName>
    <alternativeName>
        <fullName evidence="6">tRNA(m1G9)-methyltransferase</fullName>
    </alternativeName>
</protein>
<evidence type="ECO:0000256" key="7">
    <source>
        <dbReference type="ARBA" id="ARBA00032166"/>
    </source>
</evidence>
<keyword evidence="5" id="KW-0949">S-adenosyl-L-methionine</keyword>
<dbReference type="PROSITE" id="PS51675">
    <property type="entry name" value="SAM_MT_TRM10"/>
    <property type="match status" value="1"/>
</dbReference>
<dbReference type="Gene3D" id="3.40.1280.30">
    <property type="match status" value="1"/>
</dbReference>
<dbReference type="GO" id="GO:0005634">
    <property type="term" value="C:nucleus"/>
    <property type="evidence" value="ECO:0007669"/>
    <property type="project" value="TreeGrafter"/>
</dbReference>
<dbReference type="GO" id="GO:0000049">
    <property type="term" value="F:tRNA binding"/>
    <property type="evidence" value="ECO:0007669"/>
    <property type="project" value="TreeGrafter"/>
</dbReference>
<feature type="region of interest" description="Disordered" evidence="9">
    <location>
        <begin position="445"/>
        <end position="483"/>
    </location>
</feature>
<dbReference type="AlphaFoldDB" id="A0A0D2ERX0"/>
<reference evidence="11 12" key="1">
    <citation type="submission" date="2015-01" db="EMBL/GenBank/DDBJ databases">
        <title>The Genome Sequence of Exophiala xenobiotica CBS118157.</title>
        <authorList>
            <consortium name="The Broad Institute Genomics Platform"/>
            <person name="Cuomo C."/>
            <person name="de Hoog S."/>
            <person name="Gorbushina A."/>
            <person name="Stielow B."/>
            <person name="Teixiera M."/>
            <person name="Abouelleil A."/>
            <person name="Chapman S.B."/>
            <person name="Priest M."/>
            <person name="Young S.K."/>
            <person name="Wortman J."/>
            <person name="Nusbaum C."/>
            <person name="Birren B."/>
        </authorList>
    </citation>
    <scope>NUCLEOTIDE SEQUENCE [LARGE SCALE GENOMIC DNA]</scope>
    <source>
        <strain evidence="11 12">CBS 118157</strain>
    </source>
</reference>
<feature type="region of interest" description="Disordered" evidence="9">
    <location>
        <begin position="38"/>
        <end position="107"/>
    </location>
</feature>
<dbReference type="EMBL" id="KN847322">
    <property type="protein sequence ID" value="KIW50519.1"/>
    <property type="molecule type" value="Genomic_DNA"/>
</dbReference>
<dbReference type="GO" id="GO:0002939">
    <property type="term" value="P:tRNA N1-guanine methylation"/>
    <property type="evidence" value="ECO:0007669"/>
    <property type="project" value="TreeGrafter"/>
</dbReference>
<dbReference type="EC" id="2.1.1.221" evidence="1"/>
<dbReference type="OrthoDB" id="278300at2759"/>
<name>A0A0D2ERX0_9EURO</name>
<evidence type="ECO:0000256" key="3">
    <source>
        <dbReference type="ARBA" id="ARBA00022603"/>
    </source>
</evidence>
<dbReference type="PANTHER" id="PTHR13563:SF13">
    <property type="entry name" value="TRNA METHYLTRANSFERASE 10 HOMOLOG A"/>
    <property type="match status" value="1"/>
</dbReference>
<feature type="domain" description="SAM-dependent MTase TRM10-type" evidence="10">
    <location>
        <begin position="168"/>
        <end position="449"/>
    </location>
</feature>
<dbReference type="PANTHER" id="PTHR13563">
    <property type="entry name" value="TRNA (GUANINE-9-) METHYLTRANSFERASE"/>
    <property type="match status" value="1"/>
</dbReference>
<feature type="compositionally biased region" description="Polar residues" evidence="9">
    <location>
        <begin position="38"/>
        <end position="47"/>
    </location>
</feature>
<dbReference type="InterPro" id="IPR028564">
    <property type="entry name" value="MT_TRM10-typ"/>
</dbReference>
<feature type="compositionally biased region" description="Acidic residues" evidence="9">
    <location>
        <begin position="65"/>
        <end position="80"/>
    </location>
</feature>
<evidence type="ECO:0000256" key="6">
    <source>
        <dbReference type="ARBA" id="ARBA00031792"/>
    </source>
</evidence>
<evidence type="ECO:0000313" key="12">
    <source>
        <dbReference type="Proteomes" id="UP000054342"/>
    </source>
</evidence>
<dbReference type="GO" id="GO:0052905">
    <property type="term" value="F:tRNA (guanosine(9)-N1)-methyltransferase activity"/>
    <property type="evidence" value="ECO:0007669"/>
    <property type="project" value="UniProtKB-EC"/>
</dbReference>
<proteinExistence type="predicted"/>
<dbReference type="Proteomes" id="UP000054342">
    <property type="component" value="Unassembled WGS sequence"/>
</dbReference>
<organism evidence="11 12">
    <name type="scientific">Exophiala xenobiotica</name>
    <dbReference type="NCBI Taxonomy" id="348802"/>
    <lineage>
        <taxon>Eukaryota</taxon>
        <taxon>Fungi</taxon>
        <taxon>Dikarya</taxon>
        <taxon>Ascomycota</taxon>
        <taxon>Pezizomycotina</taxon>
        <taxon>Eurotiomycetes</taxon>
        <taxon>Chaetothyriomycetidae</taxon>
        <taxon>Chaetothyriales</taxon>
        <taxon>Herpotrichiellaceae</taxon>
        <taxon>Exophiala</taxon>
    </lineage>
</organism>
<evidence type="ECO:0000256" key="4">
    <source>
        <dbReference type="ARBA" id="ARBA00022679"/>
    </source>
</evidence>
<evidence type="ECO:0000256" key="5">
    <source>
        <dbReference type="ARBA" id="ARBA00022691"/>
    </source>
</evidence>
<dbReference type="HOGENOM" id="CLU_034384_0_0_1"/>
<evidence type="ECO:0000256" key="9">
    <source>
        <dbReference type="SAM" id="MobiDB-lite"/>
    </source>
</evidence>
<comment type="catalytic activity">
    <reaction evidence="8">
        <text>guanosine(9) in tRNA + S-adenosyl-L-methionine = N(1)-methylguanosine(9) in tRNA + S-adenosyl-L-homocysteine + H(+)</text>
        <dbReference type="Rhea" id="RHEA:43156"/>
        <dbReference type="Rhea" id="RHEA-COMP:10367"/>
        <dbReference type="Rhea" id="RHEA-COMP:10368"/>
        <dbReference type="ChEBI" id="CHEBI:15378"/>
        <dbReference type="ChEBI" id="CHEBI:57856"/>
        <dbReference type="ChEBI" id="CHEBI:59789"/>
        <dbReference type="ChEBI" id="CHEBI:73542"/>
        <dbReference type="ChEBI" id="CHEBI:74269"/>
        <dbReference type="EC" id="2.1.1.221"/>
    </reaction>
</comment>
<feature type="region of interest" description="Disordered" evidence="9">
    <location>
        <begin position="120"/>
        <end position="173"/>
    </location>
</feature>
<dbReference type="InterPro" id="IPR038459">
    <property type="entry name" value="MT_TRM10-typ_sf"/>
</dbReference>
<evidence type="ECO:0000256" key="8">
    <source>
        <dbReference type="ARBA" id="ARBA00048434"/>
    </source>
</evidence>
<evidence type="ECO:0000256" key="2">
    <source>
        <dbReference type="ARBA" id="ARBA00020451"/>
    </source>
</evidence>
<feature type="compositionally biased region" description="Basic residues" evidence="9">
    <location>
        <begin position="120"/>
        <end position="134"/>
    </location>
</feature>
<dbReference type="InterPro" id="IPR007356">
    <property type="entry name" value="tRNA_m1G_MeTrfase_euk"/>
</dbReference>
<dbReference type="RefSeq" id="XP_013311103.1">
    <property type="nucleotide sequence ID" value="XM_013455649.1"/>
</dbReference>
<feature type="compositionally biased region" description="Basic and acidic residues" evidence="9">
    <location>
        <begin position="449"/>
        <end position="460"/>
    </location>
</feature>
<evidence type="ECO:0000313" key="11">
    <source>
        <dbReference type="EMBL" id="KIW50519.1"/>
    </source>
</evidence>
<sequence length="483" mass="53797">MEADERPTKLRKLDNGDEVHNIASDAHLPSYSIGNASASFLTAPSHNSKPDEHTANVADRALHGDDEEGESGGDVDIEDIPESRQRQEDGVPAEPLSKSQLKKLRKREEWEAGRGYRKLKRKEKLQEKRARKKAAREEEELRVEQLKKDATERGEDPGTVSAELQKPEKQKSRRPIQLPVTIIIDCGFDELMMEKERISLGSQLTRSYSDNYRAPFQAHLVISSWGGLLKERFDTVLKKHYLNWKNVTFEEGDFTEAARNAEAFMHGPKGGRLAGYFEGFAVANGHVEALTTTNATVLKTPASAAEIENSHQTGDSSASEKHGAEEDPASAQKDLPPSDATSEPAVHPHKGEIVYLTSDSPDTLTELSPYSTYIVGGLVDKNRHKGICYKVAQEKGIKTAKLPIGEYMDMQSRKVLATNHVVEIMIRWLEYGDWGEAFMRVIPKRKGGKLREESKPKADGSDGEENDHEQNGNEMSTERVVAS</sequence>
<feature type="region of interest" description="Disordered" evidence="9">
    <location>
        <begin position="306"/>
        <end position="349"/>
    </location>
</feature>
<keyword evidence="4" id="KW-0808">Transferase</keyword>
<dbReference type="GeneID" id="25331231"/>
<keyword evidence="3" id="KW-0489">Methyltransferase</keyword>